<feature type="binding site" evidence="11">
    <location>
        <begin position="543"/>
        <end position="546"/>
    </location>
    <ligand>
        <name>substrate</name>
    </ligand>
</feature>
<dbReference type="Gene3D" id="3.20.20.80">
    <property type="entry name" value="Glycosidases"/>
    <property type="match status" value="1"/>
</dbReference>
<dbReference type="PRINTS" id="PR00132">
    <property type="entry name" value="GLHYDRLASE2"/>
</dbReference>
<dbReference type="EMBL" id="LGAA01000006">
    <property type="protein sequence ID" value="KPD04011.1"/>
    <property type="molecule type" value="Genomic_DNA"/>
</dbReference>
<dbReference type="InterPro" id="IPR006104">
    <property type="entry name" value="Glyco_hydro_2_N"/>
</dbReference>
<dbReference type="SUPFAM" id="SSF51445">
    <property type="entry name" value="(Trans)glycosidases"/>
    <property type="match status" value="1"/>
</dbReference>
<gene>
    <name evidence="11" type="primary">lacZ</name>
    <name evidence="13" type="ORF">M992_0608</name>
</gene>
<name>A0A0N0IBY3_9GAMM</name>
<dbReference type="Pfam" id="PF00703">
    <property type="entry name" value="Glyco_hydro_2"/>
    <property type="match status" value="1"/>
</dbReference>
<feature type="binding site" evidence="11">
    <location>
        <position position="467"/>
    </location>
    <ligand>
        <name>Mg(2+)</name>
        <dbReference type="ChEBI" id="CHEBI:18420"/>
        <label>1</label>
    </ligand>
</feature>
<evidence type="ECO:0000256" key="4">
    <source>
        <dbReference type="ARBA" id="ARBA00013303"/>
    </source>
</evidence>
<dbReference type="InterPro" id="IPR011013">
    <property type="entry name" value="Gal_mutarotase_sf_dom"/>
</dbReference>
<comment type="similarity">
    <text evidence="2 11">Belongs to the glycosyl hydrolase 2 family.</text>
</comment>
<feature type="active site" description="Proton donor" evidence="11">
    <location>
        <position position="467"/>
    </location>
</feature>
<evidence type="ECO:0000256" key="1">
    <source>
        <dbReference type="ARBA" id="ARBA00001412"/>
    </source>
</evidence>
<evidence type="ECO:0000256" key="3">
    <source>
        <dbReference type="ARBA" id="ARBA00012756"/>
    </source>
</evidence>
<dbReference type="SUPFAM" id="SSF49785">
    <property type="entry name" value="Galactose-binding domain-like"/>
    <property type="match status" value="1"/>
</dbReference>
<comment type="catalytic activity">
    <reaction evidence="1 11">
        <text>Hydrolysis of terminal non-reducing beta-D-galactose residues in beta-D-galactosides.</text>
        <dbReference type="EC" id="3.2.1.23"/>
    </reaction>
</comment>
<dbReference type="NCBIfam" id="NF007074">
    <property type="entry name" value="PRK09525.1"/>
    <property type="match status" value="1"/>
</dbReference>
<evidence type="ECO:0000256" key="2">
    <source>
        <dbReference type="ARBA" id="ARBA00007401"/>
    </source>
</evidence>
<feature type="binding site" evidence="11">
    <location>
        <position position="205"/>
    </location>
    <ligand>
        <name>substrate</name>
    </ligand>
</feature>
<feature type="binding site" evidence="11">
    <location>
        <position position="422"/>
    </location>
    <ligand>
        <name>Mg(2+)</name>
        <dbReference type="ChEBI" id="CHEBI:18420"/>
        <label>1</label>
    </ligand>
</feature>
<evidence type="ECO:0000256" key="7">
    <source>
        <dbReference type="ARBA" id="ARBA00022842"/>
    </source>
</evidence>
<dbReference type="Pfam" id="PF02836">
    <property type="entry name" value="Glyco_hydro_2_C"/>
    <property type="match status" value="1"/>
</dbReference>
<keyword evidence="7 11" id="KW-0460">Magnesium</keyword>
<comment type="caution">
    <text evidence="13">The sequence shown here is derived from an EMBL/GenBank/DDBJ whole genome shotgun (WGS) entry which is preliminary data.</text>
</comment>
<keyword evidence="5 11" id="KW-0479">Metal-binding</keyword>
<dbReference type="InterPro" id="IPR017853">
    <property type="entry name" value="GH"/>
</dbReference>
<dbReference type="GO" id="GO:0009341">
    <property type="term" value="C:beta-galactosidase complex"/>
    <property type="evidence" value="ECO:0007669"/>
    <property type="project" value="InterPro"/>
</dbReference>
<dbReference type="InterPro" id="IPR023933">
    <property type="entry name" value="Glyco_hydro_2_beta_Galsidase"/>
</dbReference>
<dbReference type="SUPFAM" id="SSF49303">
    <property type="entry name" value="beta-Galactosidase/glucuronidase domain"/>
    <property type="match status" value="2"/>
</dbReference>
<dbReference type="PANTHER" id="PTHR46323:SF2">
    <property type="entry name" value="BETA-GALACTOSIDASE"/>
    <property type="match status" value="1"/>
</dbReference>
<feature type="domain" description="Beta galactosidase small chain/" evidence="12">
    <location>
        <begin position="762"/>
        <end position="1039"/>
    </location>
</feature>
<dbReference type="InterPro" id="IPR023230">
    <property type="entry name" value="Glyco_hydro_2_CS"/>
</dbReference>
<dbReference type="InterPro" id="IPR004199">
    <property type="entry name" value="B-gal_small/dom_5"/>
</dbReference>
<dbReference type="Gene3D" id="2.70.98.10">
    <property type="match status" value="1"/>
</dbReference>
<organism evidence="13 14">
    <name type="scientific">Moellerella wisconsensis ATCC 35017</name>
    <dbReference type="NCBI Taxonomy" id="1354267"/>
    <lineage>
        <taxon>Bacteria</taxon>
        <taxon>Pseudomonadati</taxon>
        <taxon>Pseudomonadota</taxon>
        <taxon>Gammaproteobacteria</taxon>
        <taxon>Enterobacterales</taxon>
        <taxon>Morganellaceae</taxon>
        <taxon>Moellerella</taxon>
    </lineage>
</organism>
<dbReference type="Gene3D" id="2.60.120.260">
    <property type="entry name" value="Galactose-binding domain-like"/>
    <property type="match status" value="1"/>
</dbReference>
<keyword evidence="9 11" id="KW-0326">Glycosidase</keyword>
<dbReference type="InterPro" id="IPR006101">
    <property type="entry name" value="Glyco_hydro_2"/>
</dbReference>
<dbReference type="InterPro" id="IPR006102">
    <property type="entry name" value="Ig-like_GH2"/>
</dbReference>
<feature type="binding site" evidence="11">
    <location>
        <position position="1017"/>
    </location>
    <ligand>
        <name>substrate</name>
    </ligand>
</feature>
<dbReference type="EC" id="3.2.1.23" evidence="3 11"/>
<evidence type="ECO:0000256" key="11">
    <source>
        <dbReference type="HAMAP-Rule" id="MF_01687"/>
    </source>
</evidence>
<feature type="binding site" evidence="11">
    <location>
        <position position="106"/>
    </location>
    <ligand>
        <name>substrate</name>
    </ligand>
</feature>
<keyword evidence="8 11" id="KW-0915">Sodium</keyword>
<evidence type="ECO:0000259" key="12">
    <source>
        <dbReference type="SMART" id="SM01038"/>
    </source>
</evidence>
<dbReference type="Pfam" id="PF02837">
    <property type="entry name" value="Glyco_hydro_2_N"/>
    <property type="match status" value="1"/>
</dbReference>
<comment type="cofactor">
    <cofactor evidence="11">
        <name>Na(+)</name>
        <dbReference type="ChEBI" id="CHEBI:29101"/>
    </cofactor>
    <text evidence="11">Binds 1 sodium ion per monomer.</text>
</comment>
<keyword evidence="6 11" id="KW-0378">Hydrolase</keyword>
<evidence type="ECO:0000256" key="6">
    <source>
        <dbReference type="ARBA" id="ARBA00022801"/>
    </source>
</evidence>
<evidence type="ECO:0000256" key="5">
    <source>
        <dbReference type="ARBA" id="ARBA00022723"/>
    </source>
</evidence>
<comment type="cofactor">
    <cofactor evidence="11">
        <name>Mg(2+)</name>
        <dbReference type="ChEBI" id="CHEBI:18420"/>
    </cofactor>
    <text evidence="11">Binds 2 magnesium ions per monomer.</text>
</comment>
<accession>A0A0N0IBY3</accession>
<dbReference type="OrthoDB" id="9758603at2"/>
<dbReference type="PANTHER" id="PTHR46323">
    <property type="entry name" value="BETA-GALACTOSIDASE"/>
    <property type="match status" value="1"/>
</dbReference>
<evidence type="ECO:0000313" key="14">
    <source>
        <dbReference type="Proteomes" id="UP000053226"/>
    </source>
</evidence>
<dbReference type="InterPro" id="IPR036156">
    <property type="entry name" value="Beta-gal/glucu_dom_sf"/>
</dbReference>
<dbReference type="GO" id="GO:0030246">
    <property type="term" value="F:carbohydrate binding"/>
    <property type="evidence" value="ECO:0007669"/>
    <property type="project" value="InterPro"/>
</dbReference>
<evidence type="ECO:0000256" key="8">
    <source>
        <dbReference type="ARBA" id="ARBA00023053"/>
    </source>
</evidence>
<dbReference type="PROSITE" id="PS00719">
    <property type="entry name" value="GLYCOSYL_HYDROL_F2_1"/>
    <property type="match status" value="1"/>
</dbReference>
<dbReference type="HAMAP" id="MF_01687">
    <property type="entry name" value="Beta_gal"/>
    <property type="match status" value="1"/>
</dbReference>
<feature type="binding site" evidence="11">
    <location>
        <position position="602"/>
    </location>
    <ligand>
        <name>Mg(2+)</name>
        <dbReference type="ChEBI" id="CHEBI:18420"/>
        <label>2</label>
    </ligand>
</feature>
<feature type="site" description="Transition state stabilizer" evidence="11">
    <location>
        <position position="363"/>
    </location>
</feature>
<dbReference type="GO" id="GO:0004565">
    <property type="term" value="F:beta-galactosidase activity"/>
    <property type="evidence" value="ECO:0007669"/>
    <property type="project" value="UniProtKB-EC"/>
</dbReference>
<evidence type="ECO:0000313" key="13">
    <source>
        <dbReference type="EMBL" id="KPD04011.1"/>
    </source>
</evidence>
<feature type="binding site" evidence="11">
    <location>
        <position position="424"/>
    </location>
    <ligand>
        <name>Mg(2+)</name>
        <dbReference type="ChEBI" id="CHEBI:18420"/>
        <label>1</label>
    </ligand>
</feature>
<feature type="active site" description="Nucleophile" evidence="11">
    <location>
        <position position="543"/>
    </location>
</feature>
<feature type="binding site" evidence="11">
    <location>
        <position position="609"/>
    </location>
    <ligand>
        <name>substrate</name>
    </ligand>
</feature>
<dbReference type="RefSeq" id="WP_134473596.1">
    <property type="nucleotide sequence ID" value="NZ_CAWMUS010000006.1"/>
</dbReference>
<dbReference type="Gene3D" id="2.60.40.10">
    <property type="entry name" value="Immunoglobulins"/>
    <property type="match status" value="2"/>
</dbReference>
<dbReference type="FunFam" id="3.20.20.80:FF:000018">
    <property type="entry name" value="Beta-galactosidase"/>
    <property type="match status" value="1"/>
</dbReference>
<protein>
    <recommendedName>
        <fullName evidence="4 11">Beta-galactosidase</fullName>
        <shortName evidence="11">Beta-gal</shortName>
        <ecNumber evidence="3 11">3.2.1.23</ecNumber>
    </recommendedName>
    <alternativeName>
        <fullName evidence="10 11">Lactase</fullName>
    </alternativeName>
</protein>
<dbReference type="SUPFAM" id="SSF74650">
    <property type="entry name" value="Galactose mutarotase-like"/>
    <property type="match status" value="1"/>
</dbReference>
<reference evidence="13 14" key="1">
    <citation type="submission" date="2015-07" db="EMBL/GenBank/DDBJ databases">
        <title>ATOL: Assembling a taxonomically balanced genome-scale reconstruction of the evolutionary history of the Enterobacteriaceae.</title>
        <authorList>
            <person name="Plunkett G.III."/>
            <person name="Neeno-Eckwall E.C."/>
            <person name="Glasner J.D."/>
            <person name="Perna N.T."/>
        </authorList>
    </citation>
    <scope>NUCLEOTIDE SEQUENCE [LARGE SCALE GENOMIC DNA]</scope>
    <source>
        <strain evidence="13 14">ATCC 35017</strain>
    </source>
</reference>
<dbReference type="GO" id="GO:0000287">
    <property type="term" value="F:magnesium ion binding"/>
    <property type="evidence" value="ECO:0007669"/>
    <property type="project" value="UniProtKB-UniRule"/>
</dbReference>
<dbReference type="Pfam" id="PF16353">
    <property type="entry name" value="LacZ_4"/>
    <property type="match status" value="1"/>
</dbReference>
<dbReference type="InterPro" id="IPR050347">
    <property type="entry name" value="Bact_Beta-galactosidase"/>
</dbReference>
<feature type="binding site" evidence="11">
    <location>
        <position position="467"/>
    </location>
    <ligand>
        <name>substrate</name>
    </ligand>
</feature>
<dbReference type="InterPro" id="IPR032312">
    <property type="entry name" value="LacZ_4"/>
</dbReference>
<feature type="binding site" evidence="11">
    <location>
        <position position="609"/>
    </location>
    <ligand>
        <name>Na(+)</name>
        <dbReference type="ChEBI" id="CHEBI:29101"/>
    </ligand>
</feature>
<sequence length="1044" mass="119961">MSQQHHKNLDLVQVLARRDWENPAIIEFNRLPAHTALHCWCDLVSAREDQPSNKVKSLNGQWKFSYFSHPESVPSEWVHHDLVQADDIFVPSNWQLSGYDNPIYTNVTYPIPVNPPYVPAENPTGCYSLTLTLSEHELQHGYQHIVFDGVNSAFYLWCNGLWVGYSQDSRLPAEFDLTEYLQVGENRLAVMVLRWCDGTYLEDQDMWRMSGIFRDVSLQHKTAQYISDYRVQTILNEALTAGEVIITAEVSCEAVLLDSLQVRAELWWQDTRVASQQSFLGSEIIDERGCYNDSVSLTLPVNSPLLWSAETPHLYRLVLTLLDKQGQAIEFEGCDVGLRRVAIENGLLTVNGQPLLIRGTNRHEHHPENGQVMDEATMLKDILLMKQHNFNAVRCSHYPNNALWYKLCDRYGLYVVDEANIETHGMTPMSRLSNDPMWLNAMMARMTRLVLNHRNHASIIIWSLGNESGYGNNHDAMYQWVKKCDPSRPVQYEGGGANTAATDIICPMYSRVDQDQPFPQVPKWSIKKWISLPNESRPLILCEYAHAMGNSLGGFAEYWAAFRQYPRLQGGFVWDWVDQALTKQDNEQRYYAYGGDFNDTPNDRQFCLNGLVFPDRTPHPSLFEAKHAQQFFTFELVNKHPLTIKVTSDFLFRHTDNELLIWRLEWNGQTLCSGEKILNIAPQSQQTLIIDAQPEITGHGELWLIVEVIQPQATAWSEPKLKTAWQQWPLLSKIDIQPRDITAPKLPIKAEIGTQDEEVNITIGDSRWVFNSTSGELTQWWQQDQAGLLSPLRDNFTRAPLDNDIGVSEVDRIDPNAWVERWKRAGHYQLSTVLDYFSVEHLSDGVLVRTIHRYLSQSPLQKSEPCLFISRKNYRLTHDNQMSIDVSVDIAEGYAEPARIGLSCCINRVPESVSWLGRGPFENYPDRKSGALFSAWTLPLDDLYTGYIFPSENGLRCDTRQLQLAEHQFSGHFHFGVSQYSQQQLMETSHRHLLHKEPGCWVNIDGWHMGIGGDDSWSPSVRPEYLLVDNHYQYQITWQRQACQ</sequence>
<dbReference type="Pfam" id="PF02929">
    <property type="entry name" value="Bgal_small_N"/>
    <property type="match status" value="1"/>
</dbReference>
<evidence type="ECO:0000256" key="10">
    <source>
        <dbReference type="ARBA" id="ARBA00032230"/>
    </source>
</evidence>
<feature type="site" description="Transition state stabilizer" evidence="11">
    <location>
        <position position="397"/>
    </location>
</feature>
<dbReference type="InterPro" id="IPR013783">
    <property type="entry name" value="Ig-like_fold"/>
</dbReference>
<dbReference type="AlphaFoldDB" id="A0A0N0IBY3"/>
<comment type="subunit">
    <text evidence="11">Homotetramer.</text>
</comment>
<dbReference type="InterPro" id="IPR008979">
    <property type="entry name" value="Galactose-bd-like_sf"/>
</dbReference>
<proteinExistence type="inferred from homology"/>
<dbReference type="Proteomes" id="UP000053226">
    <property type="component" value="Unassembled WGS sequence"/>
</dbReference>
<evidence type="ECO:0000256" key="9">
    <source>
        <dbReference type="ARBA" id="ARBA00023295"/>
    </source>
</evidence>
<feature type="binding site" evidence="11">
    <location>
        <position position="205"/>
    </location>
    <ligand>
        <name>Na(+)</name>
        <dbReference type="ChEBI" id="CHEBI:29101"/>
    </ligand>
</feature>
<dbReference type="InterPro" id="IPR014718">
    <property type="entry name" value="GH-type_carb-bd"/>
</dbReference>
<feature type="binding site" evidence="11">
    <location>
        <position position="606"/>
    </location>
    <ligand>
        <name>Na(+)</name>
        <dbReference type="ChEBI" id="CHEBI:29101"/>
    </ligand>
</feature>
<keyword evidence="14" id="KW-1185">Reference proteome</keyword>
<dbReference type="SMART" id="SM01038">
    <property type="entry name" value="Bgal_small_N"/>
    <property type="match status" value="1"/>
</dbReference>
<dbReference type="InterPro" id="IPR006103">
    <property type="entry name" value="Glyco_hydro_2_cat"/>
</dbReference>
<dbReference type="GO" id="GO:0005990">
    <property type="term" value="P:lactose catabolic process"/>
    <property type="evidence" value="ECO:0007669"/>
    <property type="project" value="TreeGrafter"/>
</dbReference>